<organism evidence="1 2">
    <name type="scientific">Funneliformis mosseae</name>
    <name type="common">Endomycorrhizal fungus</name>
    <name type="synonym">Glomus mosseae</name>
    <dbReference type="NCBI Taxonomy" id="27381"/>
    <lineage>
        <taxon>Eukaryota</taxon>
        <taxon>Fungi</taxon>
        <taxon>Fungi incertae sedis</taxon>
        <taxon>Mucoromycota</taxon>
        <taxon>Glomeromycotina</taxon>
        <taxon>Glomeromycetes</taxon>
        <taxon>Glomerales</taxon>
        <taxon>Glomeraceae</taxon>
        <taxon>Funneliformis</taxon>
    </lineage>
</organism>
<proteinExistence type="predicted"/>
<dbReference type="EMBL" id="CAJVPP010003960">
    <property type="protein sequence ID" value="CAG8641049.1"/>
    <property type="molecule type" value="Genomic_DNA"/>
</dbReference>
<evidence type="ECO:0000313" key="2">
    <source>
        <dbReference type="Proteomes" id="UP000789375"/>
    </source>
</evidence>
<accession>A0A9N9H135</accession>
<dbReference type="Proteomes" id="UP000789375">
    <property type="component" value="Unassembled WGS sequence"/>
</dbReference>
<keyword evidence="2" id="KW-1185">Reference proteome</keyword>
<gene>
    <name evidence="1" type="ORF">FMOSSE_LOCUS10989</name>
</gene>
<protein>
    <submittedName>
        <fullName evidence="1">10602_t:CDS:1</fullName>
    </submittedName>
</protein>
<comment type="caution">
    <text evidence="1">The sequence shown here is derived from an EMBL/GenBank/DDBJ whole genome shotgun (WGS) entry which is preliminary data.</text>
</comment>
<dbReference type="AlphaFoldDB" id="A0A9N9H135"/>
<reference evidence="1" key="1">
    <citation type="submission" date="2021-06" db="EMBL/GenBank/DDBJ databases">
        <authorList>
            <person name="Kallberg Y."/>
            <person name="Tangrot J."/>
            <person name="Rosling A."/>
        </authorList>
    </citation>
    <scope>NUCLEOTIDE SEQUENCE</scope>
    <source>
        <strain evidence="1">87-6 pot B 2015</strain>
    </source>
</reference>
<evidence type="ECO:0000313" key="1">
    <source>
        <dbReference type="EMBL" id="CAG8641049.1"/>
    </source>
</evidence>
<name>A0A9N9H135_FUNMO</name>
<sequence>MELYSEISRLVLTKDEKTALHRYFTKEPTQKVEAIAILSTCEDDNEKVQYLKSLLEKTTSIEQLLITQFSQPLTNPPSENELEVYLKHLFLQKIPIRHKHGYITRISILNLGDYFIDEDVGQTGDTVSSLCEAAIMLTITGSENNLISEYDALVDRNVVDTSGATLKMFRLDLIVLLHDVLIFKAEEKKDFDEFDNAVKELESKMEIWDPSLFGDLPYLPSYAAAKEQFQWCIIRRDLTAYPISPRYNLSLLLHRVLVLISAFNMFCLLVTLEKLVTISRPHNNLYVVFLTLLY</sequence>